<evidence type="ECO:0000313" key="2">
    <source>
        <dbReference type="EMBL" id="AIF72098.1"/>
    </source>
</evidence>
<feature type="domain" description="HNH nuclease" evidence="1">
    <location>
        <begin position="55"/>
        <end position="103"/>
    </location>
</feature>
<name>A0A075LYW6_9CAUD</name>
<evidence type="ECO:0000313" key="3">
    <source>
        <dbReference type="Proteomes" id="UP000028561"/>
    </source>
</evidence>
<dbReference type="SMART" id="SM00507">
    <property type="entry name" value="HNHc"/>
    <property type="match status" value="1"/>
</dbReference>
<dbReference type="Pfam" id="PF13392">
    <property type="entry name" value="HNH_3"/>
    <property type="match status" value="1"/>
</dbReference>
<protein>
    <recommendedName>
        <fullName evidence="1">HNH nuclease domain-containing protein</fullName>
    </recommendedName>
</protein>
<dbReference type="GeneID" id="20283209"/>
<dbReference type="Gene3D" id="3.90.75.20">
    <property type="match status" value="1"/>
</dbReference>
<keyword evidence="3" id="KW-1185">Reference proteome</keyword>
<proteinExistence type="predicted"/>
<dbReference type="RefSeq" id="YP_009055987.1">
    <property type="nucleotide sequence ID" value="NC_024788.1"/>
</dbReference>
<accession>A0A075LYW6</accession>
<dbReference type="Pfam" id="PF07463">
    <property type="entry name" value="NUMOD4"/>
    <property type="match status" value="1"/>
</dbReference>
<dbReference type="InterPro" id="IPR003615">
    <property type="entry name" value="HNH_nuc"/>
</dbReference>
<dbReference type="SUPFAM" id="SSF54060">
    <property type="entry name" value="His-Me finger endonucleases"/>
    <property type="match status" value="1"/>
</dbReference>
<evidence type="ECO:0000259" key="1">
    <source>
        <dbReference type="SMART" id="SM00507"/>
    </source>
</evidence>
<reference evidence="2 3" key="2">
    <citation type="journal article" date="2016" name="Virology (Lond)">
        <title>Genomic characterization and comparison of seven Myoviridae bacteriophage infecting Bacillus thuringiensis.</title>
        <authorList>
            <person name="Sauder A.B."/>
            <person name="Quinn M.R."/>
            <person name="Brouillette A."/>
            <person name="Caruso S."/>
            <person name="Cresawn S."/>
            <person name="Erill I."/>
            <person name="Lewis L."/>
            <person name="Loesser-Casey K."/>
            <person name="Pate M."/>
            <person name="Scott C."/>
            <person name="Stockwell S."/>
            <person name="Temple L."/>
        </authorList>
    </citation>
    <scope>NUCLEOTIDE SEQUENCE [LARGE SCALE GENOMIC DNA]</scope>
</reference>
<dbReference type="GO" id="GO:0016788">
    <property type="term" value="F:hydrolase activity, acting on ester bonds"/>
    <property type="evidence" value="ECO:0007669"/>
    <property type="project" value="InterPro"/>
</dbReference>
<organism evidence="2 3">
    <name type="scientific">Bacillus phage Riley</name>
    <dbReference type="NCBI Taxonomy" id="1486662"/>
    <lineage>
        <taxon>Viruses</taxon>
        <taxon>Duplodnaviria</taxon>
        <taxon>Heunggongvirae</taxon>
        <taxon>Uroviricota</taxon>
        <taxon>Caudoviricetes</taxon>
        <taxon>Herelleviridae</taxon>
        <taxon>Bastillevirinae</taxon>
        <taxon>Bequatrovirus</taxon>
        <taxon>Bequatrovirus riley</taxon>
    </lineage>
</organism>
<dbReference type="InterPro" id="IPR044925">
    <property type="entry name" value="His-Me_finger_sf"/>
</dbReference>
<sequence length="241" mass="27495">MEKEVWKSLKDVVECGDDYSVSTLGNVINNKLGKLMSHNINKQGYHHLGLRYKGKRKYYRVHRLVALAFIENPENKPEVNHKDGDKDNNTLSNLEWATTAENTQHAYDTGLAKGLIGEDNASSVLKEKDVIRIKELLRDGETATNISKEYNVSFSLISGIKIGTLWSHVKVDGFVENNKRSTGSKKKLSEHHSHLNEEQVIEIRKTYKDKALKRAELAARYDVTIHVINDIVYGKTWKHLL</sequence>
<dbReference type="Proteomes" id="UP000028561">
    <property type="component" value="Segment"/>
</dbReference>
<dbReference type="EMBL" id="KJ489402">
    <property type="protein sequence ID" value="AIF72098.1"/>
    <property type="molecule type" value="Genomic_DNA"/>
</dbReference>
<reference evidence="3" key="1">
    <citation type="submission" date="2014-09" db="EMBL/GenBank/DDBJ databases">
        <title>Genomic characterization and comparison of seven Myoviridae bacteriophage infecting Bacillus thuringiensis.</title>
        <authorList>
            <person name="Sauder A.B."/>
            <person name="McKenzie Q.R."/>
            <person name="Temple L.M."/>
            <person name="Alexis B.K."/>
            <person name="Al-Atrache Z."/>
            <person name="Lewis L.O."/>
            <person name="Loesser-Casey K.E."/>
            <person name="Mitchell K.J."/>
        </authorList>
    </citation>
    <scope>NUCLEOTIDE SEQUENCE [LARGE SCALE GENOMIC DNA]</scope>
</reference>
<dbReference type="InterPro" id="IPR010902">
    <property type="entry name" value="NUMOD4"/>
</dbReference>
<dbReference type="KEGG" id="vg:20283209"/>